<evidence type="ECO:0000256" key="5">
    <source>
        <dbReference type="ARBA" id="ARBA00023211"/>
    </source>
</evidence>
<dbReference type="InterPro" id="IPR011356">
    <property type="entry name" value="Leucine_aapep/pepB"/>
</dbReference>
<evidence type="ECO:0000256" key="4">
    <source>
        <dbReference type="ARBA" id="ARBA00022801"/>
    </source>
</evidence>
<comment type="caution">
    <text evidence="7">The sequence shown here is derived from an EMBL/GenBank/DDBJ whole genome shotgun (WGS) entry which is preliminary data.</text>
</comment>
<sequence>MTGKILSLLAPCCGKVVRTMTDTNALIQPDRDQQAIPLHIVDKACLPQWLDGHDKGVRAMLAAQKFEGGAGEVAFLPYHEGWDEEWQAVVGVADRTQLSTWCLARAAQTLPGGTYRPVGLGEGCVPAFYGWMSAQYRFDRYRTAPAREEAPRVLLTHHVDALPLALAEAAAVAMVRDLVNTPAEDMGPAALEAEARALAKAHQATLHVHSGEALEREFPMVHAVGRAAARSHAPRLIELEWGDPAHPRLAVVGKGVCFDSGGLDIKPASGMALMKKDMGGAAHALALAGLIMGQGLPVRLHLLIPAVENAVSGNAFRPGDILRSRQGLSVEVTNTDAEGRLVLGDALSRASEENPALVIDFATLTGAARVALGPDLPAMFAREDATAQAVLDAGLACADPCWRLPLHDGYREWLKSDVADLQNSPSNGFAGSSVAALFLDRFVGAGIDWLHFDTFAWRPVAMPGRPKGGEALGLRAAWGLVSARFGAS</sequence>
<dbReference type="PANTHER" id="PTHR11963:SF20">
    <property type="entry name" value="PEPTIDASE B"/>
    <property type="match status" value="1"/>
</dbReference>
<dbReference type="EMBL" id="BTFW01000001">
    <property type="protein sequence ID" value="GMM62135.1"/>
    <property type="molecule type" value="Genomic_DNA"/>
</dbReference>
<dbReference type="InterPro" id="IPR043472">
    <property type="entry name" value="Macro_dom-like"/>
</dbReference>
<dbReference type="PROSITE" id="PS00631">
    <property type="entry name" value="CYTOSOL_AP"/>
    <property type="match status" value="1"/>
</dbReference>
<protein>
    <submittedName>
        <fullName evidence="7">Leucyl aminopeptidase family protein</fullName>
    </submittedName>
</protein>
<dbReference type="CDD" id="cd00433">
    <property type="entry name" value="Peptidase_M17"/>
    <property type="match status" value="1"/>
</dbReference>
<dbReference type="Pfam" id="PF00883">
    <property type="entry name" value="Peptidase_M17"/>
    <property type="match status" value="1"/>
</dbReference>
<keyword evidence="4" id="KW-0378">Hydrolase</keyword>
<dbReference type="Proteomes" id="UP001187221">
    <property type="component" value="Unassembled WGS sequence"/>
</dbReference>
<keyword evidence="2 7" id="KW-0031">Aminopeptidase</keyword>
<gene>
    <name evidence="7" type="ORF">NUTIK01_29120</name>
</gene>
<keyword evidence="5" id="KW-0464">Manganese</keyword>
<dbReference type="Pfam" id="PF21337">
    <property type="entry name" value="Peptidase_M17_N_1"/>
    <property type="match status" value="1"/>
</dbReference>
<dbReference type="InterPro" id="IPR000819">
    <property type="entry name" value="Peptidase_M17_C"/>
</dbReference>
<evidence type="ECO:0000313" key="8">
    <source>
        <dbReference type="Proteomes" id="UP001187221"/>
    </source>
</evidence>
<dbReference type="SUPFAM" id="SSF53187">
    <property type="entry name" value="Zn-dependent exopeptidases"/>
    <property type="match status" value="1"/>
</dbReference>
<dbReference type="Gene3D" id="3.40.220.10">
    <property type="entry name" value="Leucine Aminopeptidase, subunit E, domain 1"/>
    <property type="match status" value="1"/>
</dbReference>
<evidence type="ECO:0000259" key="6">
    <source>
        <dbReference type="PROSITE" id="PS00631"/>
    </source>
</evidence>
<accession>A0ABQ6PB86</accession>
<evidence type="ECO:0000256" key="3">
    <source>
        <dbReference type="ARBA" id="ARBA00022670"/>
    </source>
</evidence>
<dbReference type="SUPFAM" id="SSF52949">
    <property type="entry name" value="Macro domain-like"/>
    <property type="match status" value="1"/>
</dbReference>
<organism evidence="7 8">
    <name type="scientific">Novosphingobium pituita</name>
    <dbReference type="NCBI Taxonomy" id="3056842"/>
    <lineage>
        <taxon>Bacteria</taxon>
        <taxon>Pseudomonadati</taxon>
        <taxon>Pseudomonadota</taxon>
        <taxon>Alphaproteobacteria</taxon>
        <taxon>Sphingomonadales</taxon>
        <taxon>Sphingomonadaceae</taxon>
        <taxon>Novosphingobium</taxon>
    </lineage>
</organism>
<name>A0ABQ6PB86_9SPHN</name>
<comment type="similarity">
    <text evidence="1">Belongs to the peptidase M17 family.</text>
</comment>
<evidence type="ECO:0000256" key="1">
    <source>
        <dbReference type="ARBA" id="ARBA00009528"/>
    </source>
</evidence>
<dbReference type="PANTHER" id="PTHR11963">
    <property type="entry name" value="LEUCINE AMINOPEPTIDASE-RELATED"/>
    <property type="match status" value="1"/>
</dbReference>
<evidence type="ECO:0000256" key="2">
    <source>
        <dbReference type="ARBA" id="ARBA00022438"/>
    </source>
</evidence>
<dbReference type="InterPro" id="IPR048816">
    <property type="entry name" value="Peptidase_M17_N_1"/>
</dbReference>
<reference evidence="7 8" key="1">
    <citation type="submission" date="2023-06" db="EMBL/GenBank/DDBJ databases">
        <title>Draft genome sequence of Novosphingobium sp. strain IK01.</title>
        <authorList>
            <person name="Hatamoto M."/>
            <person name="Ikarashi T."/>
            <person name="Yamaguchi T."/>
        </authorList>
    </citation>
    <scope>NUCLEOTIDE SEQUENCE [LARGE SCALE GENOMIC DNA]</scope>
    <source>
        <strain evidence="7 8">IK01</strain>
    </source>
</reference>
<evidence type="ECO:0000313" key="7">
    <source>
        <dbReference type="EMBL" id="GMM62135.1"/>
    </source>
</evidence>
<dbReference type="GO" id="GO:0004177">
    <property type="term" value="F:aminopeptidase activity"/>
    <property type="evidence" value="ECO:0007669"/>
    <property type="project" value="UniProtKB-KW"/>
</dbReference>
<dbReference type="Gene3D" id="3.40.630.10">
    <property type="entry name" value="Zn peptidases"/>
    <property type="match status" value="1"/>
</dbReference>
<feature type="domain" description="Cytosol aminopeptidase" evidence="6">
    <location>
        <begin position="334"/>
        <end position="341"/>
    </location>
</feature>
<proteinExistence type="inferred from homology"/>
<keyword evidence="3" id="KW-0645">Protease</keyword>
<dbReference type="PRINTS" id="PR00481">
    <property type="entry name" value="LAMNOPPTDASE"/>
</dbReference>
<keyword evidence="8" id="KW-1185">Reference proteome</keyword>